<evidence type="ECO:0000256" key="1">
    <source>
        <dbReference type="SAM" id="Phobius"/>
    </source>
</evidence>
<reference evidence="2" key="1">
    <citation type="submission" date="2023-08" db="EMBL/GenBank/DDBJ databases">
        <title>Complete genome sequence of Mycoplasma seminis 2200.</title>
        <authorList>
            <person name="Spergser J."/>
        </authorList>
    </citation>
    <scope>NUCLEOTIDE SEQUENCE [LARGE SCALE GENOMIC DNA]</scope>
    <source>
        <strain evidence="2">2200</strain>
    </source>
</reference>
<accession>A0ABY9HBM6</accession>
<keyword evidence="1" id="KW-1133">Transmembrane helix</keyword>
<evidence type="ECO:0000313" key="2">
    <source>
        <dbReference type="EMBL" id="WLP85589.1"/>
    </source>
</evidence>
<keyword evidence="1" id="KW-0472">Membrane</keyword>
<keyword evidence="1" id="KW-0812">Transmembrane</keyword>
<name>A0ABY9HBM6_9MOLU</name>
<dbReference type="EMBL" id="CP132191">
    <property type="protein sequence ID" value="WLP85589.1"/>
    <property type="molecule type" value="Genomic_DNA"/>
</dbReference>
<evidence type="ECO:0000313" key="3">
    <source>
        <dbReference type="Proteomes" id="UP001237011"/>
    </source>
</evidence>
<gene>
    <name evidence="2" type="ORF">Q8852_00220</name>
</gene>
<dbReference type="Proteomes" id="UP001237011">
    <property type="component" value="Chromosome"/>
</dbReference>
<keyword evidence="3" id="KW-1185">Reference proteome</keyword>
<feature type="transmembrane region" description="Helical" evidence="1">
    <location>
        <begin position="86"/>
        <end position="111"/>
    </location>
</feature>
<sequence length="211" mass="24248">MELTETTKYKLVNNLDDLINKMNNKRKGEFNIINILKKKAFFIFNYILLPMFAFLILIIAVAVFIFEQMGDGIRFANKIIGAYTDTQIFCIIFMVIGSLLLVSLIVESALLGSKIKKLQTSFIELIENNKSLKFYSQVDMNIKKIFDATSTDFSSHIIKANFWDKLDKDFSQTIEALDRIKNKMILDPDNFIEEITAKVGEPAVKIFINSF</sequence>
<proteinExistence type="predicted"/>
<dbReference type="RefSeq" id="WP_305938019.1">
    <property type="nucleotide sequence ID" value="NZ_CP132191.1"/>
</dbReference>
<evidence type="ECO:0008006" key="4">
    <source>
        <dbReference type="Google" id="ProtNLM"/>
    </source>
</evidence>
<protein>
    <recommendedName>
        <fullName evidence="4">DUF4231 domain-containing protein</fullName>
    </recommendedName>
</protein>
<feature type="transmembrane region" description="Helical" evidence="1">
    <location>
        <begin position="43"/>
        <end position="66"/>
    </location>
</feature>
<organism evidence="2 3">
    <name type="scientific">Mycoplasma seminis</name>
    <dbReference type="NCBI Taxonomy" id="512749"/>
    <lineage>
        <taxon>Bacteria</taxon>
        <taxon>Bacillati</taxon>
        <taxon>Mycoplasmatota</taxon>
        <taxon>Mollicutes</taxon>
        <taxon>Mycoplasmataceae</taxon>
        <taxon>Mycoplasma</taxon>
    </lineage>
</organism>